<dbReference type="GO" id="GO:0015558">
    <property type="term" value="F:secondary active p-aminobenzoyl-glutamate transmembrane transporter activity"/>
    <property type="evidence" value="ECO:0007669"/>
    <property type="project" value="InterPro"/>
</dbReference>
<feature type="transmembrane region" description="Helical" evidence="1">
    <location>
        <begin position="392"/>
        <end position="411"/>
    </location>
</feature>
<keyword evidence="1" id="KW-0812">Transmembrane</keyword>
<dbReference type="STRING" id="265719.SAMN04488509_11728"/>
<dbReference type="Proteomes" id="UP000199603">
    <property type="component" value="Unassembled WGS sequence"/>
</dbReference>
<dbReference type="RefSeq" id="WP_091245608.1">
    <property type="nucleotide sequence ID" value="NZ_FNAG01000017.1"/>
</dbReference>
<name>A0A1G6ZZL6_9GAMM</name>
<dbReference type="PANTHER" id="PTHR30282">
    <property type="entry name" value="P-AMINOBENZOYL GLUTAMATE TRANSPORTER"/>
    <property type="match status" value="1"/>
</dbReference>
<keyword evidence="3" id="KW-1185">Reference proteome</keyword>
<feature type="transmembrane region" description="Helical" evidence="1">
    <location>
        <begin position="140"/>
        <end position="156"/>
    </location>
</feature>
<feature type="transmembrane region" description="Helical" evidence="1">
    <location>
        <begin position="451"/>
        <end position="469"/>
    </location>
</feature>
<proteinExistence type="predicted"/>
<dbReference type="PANTHER" id="PTHR30282:SF0">
    <property type="entry name" value="P-AMINOBENZOYL-GLUTAMATE TRANSPORT PROTEIN"/>
    <property type="match status" value="1"/>
</dbReference>
<dbReference type="InterPro" id="IPR004697">
    <property type="entry name" value="AbgT"/>
</dbReference>
<feature type="transmembrane region" description="Helical" evidence="1">
    <location>
        <begin position="271"/>
        <end position="295"/>
    </location>
</feature>
<reference evidence="2 3" key="1">
    <citation type="submission" date="2016-10" db="EMBL/GenBank/DDBJ databases">
        <authorList>
            <person name="de Groot N.N."/>
        </authorList>
    </citation>
    <scope>NUCLEOTIDE SEQUENCE [LARGE SCALE GENOMIC DNA]</scope>
    <source>
        <strain evidence="2 3">DSM 16957</strain>
    </source>
</reference>
<dbReference type="OrthoDB" id="3314392at2"/>
<dbReference type="Pfam" id="PF03806">
    <property type="entry name" value="ABG_transport"/>
    <property type="match status" value="1"/>
</dbReference>
<feature type="transmembrane region" description="Helical" evidence="1">
    <location>
        <begin position="219"/>
        <end position="241"/>
    </location>
</feature>
<sequence>MSEPLNATGGFIERWAKRIPDPVLLFIAFFVIAFVASVLLGGHRFESMGAGGELQTYSIRSMAEAEQVRWIFDNALLTNWLGFGGGVLGVILVVILAIGIAEQSGLLSALIKRLALWVPQSLLPLLLVLLGILSSLATDAGYLILIPLAGMLYAGMGKNPLIGMAAAFAGVSAGFSANLVPGTPIDVIIGVNAQAFAEAQGVPFTNAAGEPLQAATMHYWFIATSTFVLAATGALVTRWFVQPRLEQQPFVVPADLGLGEFALSSVERRGLLGAGLGLLVAAALIAGLILGPLAAFENAEGRRIVPYMNNVILLISLAFACVGIGFGIGAGTFKRAQDVVDAMVKQMNTIGYILVLTFFAYNFLGLLTYSGLGAWITYLGGQALLGLGLDESPVLLLIGFVLATATINLFIGGLTSKWMLLGPIFIPMLYFVSPAMTPDVVSAAYRVADSATNVVSPMMMYAGIILAFMRRYRPELSFGEMLLMMVPYSLAFLLVWTCLLVGFFVLGLPLGF</sequence>
<evidence type="ECO:0000313" key="3">
    <source>
        <dbReference type="Proteomes" id="UP000199603"/>
    </source>
</evidence>
<protein>
    <submittedName>
        <fullName evidence="2">Aminobenzoyl-glutamate transport protein</fullName>
    </submittedName>
</protein>
<feature type="transmembrane region" description="Helical" evidence="1">
    <location>
        <begin position="307"/>
        <end position="329"/>
    </location>
</feature>
<dbReference type="GO" id="GO:1902604">
    <property type="term" value="P:p-aminobenzoyl-glutamate transmembrane transport"/>
    <property type="evidence" value="ECO:0007669"/>
    <property type="project" value="InterPro"/>
</dbReference>
<dbReference type="AlphaFoldDB" id="A0A1G6ZZL6"/>
<accession>A0A1G6ZZL6</accession>
<feature type="transmembrane region" description="Helical" evidence="1">
    <location>
        <begin position="114"/>
        <end position="134"/>
    </location>
</feature>
<feature type="transmembrane region" description="Helical" evidence="1">
    <location>
        <begin position="418"/>
        <end position="436"/>
    </location>
</feature>
<keyword evidence="1" id="KW-0472">Membrane</keyword>
<feature type="transmembrane region" description="Helical" evidence="1">
    <location>
        <begin position="23"/>
        <end position="42"/>
    </location>
</feature>
<dbReference type="EMBL" id="FNAG01000017">
    <property type="protein sequence ID" value="SDE07999.1"/>
    <property type="molecule type" value="Genomic_DNA"/>
</dbReference>
<evidence type="ECO:0000256" key="1">
    <source>
        <dbReference type="SAM" id="Phobius"/>
    </source>
</evidence>
<evidence type="ECO:0000313" key="2">
    <source>
        <dbReference type="EMBL" id="SDE07999.1"/>
    </source>
</evidence>
<feature type="transmembrane region" description="Helical" evidence="1">
    <location>
        <begin position="350"/>
        <end position="372"/>
    </location>
</feature>
<gene>
    <name evidence="2" type="ORF">SAMN04488509_11728</name>
</gene>
<organism evidence="2 3">
    <name type="scientific">Aquimonas voraii</name>
    <dbReference type="NCBI Taxonomy" id="265719"/>
    <lineage>
        <taxon>Bacteria</taxon>
        <taxon>Pseudomonadati</taxon>
        <taxon>Pseudomonadota</taxon>
        <taxon>Gammaproteobacteria</taxon>
        <taxon>Lysobacterales</taxon>
        <taxon>Lysobacteraceae</taxon>
        <taxon>Aquimonas</taxon>
    </lineage>
</organism>
<feature type="transmembrane region" description="Helical" evidence="1">
    <location>
        <begin position="80"/>
        <end position="102"/>
    </location>
</feature>
<feature type="transmembrane region" description="Helical" evidence="1">
    <location>
        <begin position="481"/>
        <end position="506"/>
    </location>
</feature>
<keyword evidence="1" id="KW-1133">Transmembrane helix</keyword>